<name>A0A0E9SH45_ANGAN</name>
<evidence type="ECO:0000313" key="1">
    <source>
        <dbReference type="EMBL" id="JAH40582.1"/>
    </source>
</evidence>
<reference evidence="1" key="1">
    <citation type="submission" date="2014-11" db="EMBL/GenBank/DDBJ databases">
        <authorList>
            <person name="Amaro Gonzalez C."/>
        </authorList>
    </citation>
    <scope>NUCLEOTIDE SEQUENCE</scope>
</reference>
<dbReference type="EMBL" id="GBXM01067995">
    <property type="protein sequence ID" value="JAH40582.1"/>
    <property type="molecule type" value="Transcribed_RNA"/>
</dbReference>
<organism evidence="1">
    <name type="scientific">Anguilla anguilla</name>
    <name type="common">European freshwater eel</name>
    <name type="synonym">Muraena anguilla</name>
    <dbReference type="NCBI Taxonomy" id="7936"/>
    <lineage>
        <taxon>Eukaryota</taxon>
        <taxon>Metazoa</taxon>
        <taxon>Chordata</taxon>
        <taxon>Craniata</taxon>
        <taxon>Vertebrata</taxon>
        <taxon>Euteleostomi</taxon>
        <taxon>Actinopterygii</taxon>
        <taxon>Neopterygii</taxon>
        <taxon>Teleostei</taxon>
        <taxon>Anguilliformes</taxon>
        <taxon>Anguillidae</taxon>
        <taxon>Anguilla</taxon>
    </lineage>
</organism>
<sequence length="21" mass="2498">MPLTDLSQVFWGKKDRPGQFF</sequence>
<reference evidence="1" key="2">
    <citation type="journal article" date="2015" name="Fish Shellfish Immunol.">
        <title>Early steps in the European eel (Anguilla anguilla)-Vibrio vulnificus interaction in the gills: Role of the RtxA13 toxin.</title>
        <authorList>
            <person name="Callol A."/>
            <person name="Pajuelo D."/>
            <person name="Ebbesson L."/>
            <person name="Teles M."/>
            <person name="MacKenzie S."/>
            <person name="Amaro C."/>
        </authorList>
    </citation>
    <scope>NUCLEOTIDE SEQUENCE</scope>
</reference>
<protein>
    <submittedName>
        <fullName evidence="1">Uncharacterized protein</fullName>
    </submittedName>
</protein>
<proteinExistence type="predicted"/>
<dbReference type="AlphaFoldDB" id="A0A0E9SH45"/>
<accession>A0A0E9SH45</accession>